<evidence type="ECO:0000256" key="7">
    <source>
        <dbReference type="ARBA" id="ARBA00034754"/>
    </source>
</evidence>
<dbReference type="SUPFAM" id="SSF48019">
    <property type="entry name" value="post-AAA+ oligomerization domain-like"/>
    <property type="match status" value="1"/>
</dbReference>
<dbReference type="PANTHER" id="PTHR34388:SF1">
    <property type="entry name" value="DNA POLYMERASE III SUBUNIT DELTA"/>
    <property type="match status" value="1"/>
</dbReference>
<dbReference type="InterPro" id="IPR005790">
    <property type="entry name" value="DNA_polIII_delta"/>
</dbReference>
<dbReference type="InterPro" id="IPR048466">
    <property type="entry name" value="DNA_pol3_delta-like_C"/>
</dbReference>
<evidence type="ECO:0000259" key="9">
    <source>
        <dbReference type="Pfam" id="PF06144"/>
    </source>
</evidence>
<keyword evidence="4" id="KW-0548">Nucleotidyltransferase</keyword>
<gene>
    <name evidence="11" type="ORF">ATZ99_17350</name>
</gene>
<evidence type="ECO:0000256" key="5">
    <source>
        <dbReference type="ARBA" id="ARBA00022705"/>
    </source>
</evidence>
<dbReference type="GO" id="GO:0006261">
    <property type="term" value="P:DNA-templated DNA replication"/>
    <property type="evidence" value="ECO:0007669"/>
    <property type="project" value="TreeGrafter"/>
</dbReference>
<dbReference type="GO" id="GO:0009360">
    <property type="term" value="C:DNA polymerase III complex"/>
    <property type="evidence" value="ECO:0007669"/>
    <property type="project" value="InterPro"/>
</dbReference>
<evidence type="ECO:0000256" key="2">
    <source>
        <dbReference type="ARBA" id="ARBA00017703"/>
    </source>
</evidence>
<evidence type="ECO:0000313" key="12">
    <source>
        <dbReference type="Proteomes" id="UP000075737"/>
    </source>
</evidence>
<dbReference type="InterPro" id="IPR027417">
    <property type="entry name" value="P-loop_NTPase"/>
</dbReference>
<dbReference type="GO" id="GO:0003887">
    <property type="term" value="F:DNA-directed DNA polymerase activity"/>
    <property type="evidence" value="ECO:0007669"/>
    <property type="project" value="UniProtKB-KW"/>
</dbReference>
<name>A0A162MB92_9FIRM</name>
<sequence length="317" mass="36962">MNKNIFLLYGSEGLLIEEAVEKIKKKYLNSSSDEIDFIKFDGEENNGSDIINACLVVPFMSKKRVVLVKNASFLSDFRSNKKIEEEKLANFLEEDFPEYACLILTCEKVDKRKKLYRTIEKIGFIKEYKINNQKEKIQWIKKRAMFYNKNLDETAVAYLAYYTGDLYQTENEIKKIVFSFDENKVIKTEEIEEIISKNDETNIFELIDCIMENKKNLALSKLTELFKKGEKGILVLHMISKHLINLFCIKIAGEEGEKIGEKLGLHPFVFKKLKNQANNFSIERLKYALHLCEQLDFEIKKGKINDKMGLEILVSKL</sequence>
<keyword evidence="6" id="KW-0239">DNA-directed DNA polymerase</keyword>
<feature type="domain" description="DNA polymerase III delta subunit-like C-terminal" evidence="10">
    <location>
        <begin position="200"/>
        <end position="316"/>
    </location>
</feature>
<dbReference type="Proteomes" id="UP000075737">
    <property type="component" value="Unassembled WGS sequence"/>
</dbReference>
<dbReference type="NCBIfam" id="TIGR01128">
    <property type="entry name" value="holA"/>
    <property type="match status" value="1"/>
</dbReference>
<dbReference type="GO" id="GO:0003677">
    <property type="term" value="F:DNA binding"/>
    <property type="evidence" value="ECO:0007669"/>
    <property type="project" value="InterPro"/>
</dbReference>
<reference evidence="11 12" key="1">
    <citation type="submission" date="2015-12" db="EMBL/GenBank/DDBJ databases">
        <title>Draft genome of Thermovenabulum gondwanense isolated from a red thermophilic microbial mat colonisisng an outflow channel of a bore well.</title>
        <authorList>
            <person name="Patel B.K."/>
        </authorList>
    </citation>
    <scope>NUCLEOTIDE SEQUENCE [LARGE SCALE GENOMIC DNA]</scope>
    <source>
        <strain evidence="11 12">R270</strain>
    </source>
</reference>
<evidence type="ECO:0000256" key="4">
    <source>
        <dbReference type="ARBA" id="ARBA00022695"/>
    </source>
</evidence>
<evidence type="ECO:0000256" key="1">
    <source>
        <dbReference type="ARBA" id="ARBA00012417"/>
    </source>
</evidence>
<dbReference type="STRING" id="520767.ATZ99_17350"/>
<dbReference type="SUPFAM" id="SSF52540">
    <property type="entry name" value="P-loop containing nucleoside triphosphate hydrolases"/>
    <property type="match status" value="1"/>
</dbReference>
<dbReference type="Pfam" id="PF06144">
    <property type="entry name" value="DNA_pol3_delta"/>
    <property type="match status" value="1"/>
</dbReference>
<keyword evidence="3" id="KW-0808">Transferase</keyword>
<dbReference type="Pfam" id="PF21694">
    <property type="entry name" value="DNA_pol3_delta_C"/>
    <property type="match status" value="1"/>
</dbReference>
<evidence type="ECO:0000256" key="3">
    <source>
        <dbReference type="ARBA" id="ARBA00022679"/>
    </source>
</evidence>
<comment type="caution">
    <text evidence="11">The sequence shown here is derived from an EMBL/GenBank/DDBJ whole genome shotgun (WGS) entry which is preliminary data.</text>
</comment>
<evidence type="ECO:0000313" key="11">
    <source>
        <dbReference type="EMBL" id="KYO65146.1"/>
    </source>
</evidence>
<proteinExistence type="inferred from homology"/>
<accession>A0A162MB92</accession>
<dbReference type="InterPro" id="IPR008921">
    <property type="entry name" value="DNA_pol3_clamp-load_cplx_C"/>
</dbReference>
<dbReference type="EMBL" id="LOHZ01000037">
    <property type="protein sequence ID" value="KYO65146.1"/>
    <property type="molecule type" value="Genomic_DNA"/>
</dbReference>
<comment type="similarity">
    <text evidence="7">Belongs to the DNA polymerase HolA subunit family.</text>
</comment>
<keyword evidence="5" id="KW-0235">DNA replication</keyword>
<keyword evidence="12" id="KW-1185">Reference proteome</keyword>
<dbReference type="Gene3D" id="1.20.272.10">
    <property type="match status" value="1"/>
</dbReference>
<evidence type="ECO:0000256" key="8">
    <source>
        <dbReference type="ARBA" id="ARBA00049244"/>
    </source>
</evidence>
<dbReference type="EC" id="2.7.7.7" evidence="1"/>
<evidence type="ECO:0000256" key="6">
    <source>
        <dbReference type="ARBA" id="ARBA00022932"/>
    </source>
</evidence>
<evidence type="ECO:0000259" key="10">
    <source>
        <dbReference type="Pfam" id="PF21694"/>
    </source>
</evidence>
<dbReference type="RefSeq" id="WP_068748852.1">
    <property type="nucleotide sequence ID" value="NZ_LOHZ01000037.1"/>
</dbReference>
<organism evidence="11 12">
    <name type="scientific">Thermovenabulum gondwanense</name>
    <dbReference type="NCBI Taxonomy" id="520767"/>
    <lineage>
        <taxon>Bacteria</taxon>
        <taxon>Bacillati</taxon>
        <taxon>Bacillota</taxon>
        <taxon>Clostridia</taxon>
        <taxon>Thermosediminibacterales</taxon>
        <taxon>Thermosediminibacteraceae</taxon>
        <taxon>Thermovenabulum</taxon>
    </lineage>
</organism>
<dbReference type="PANTHER" id="PTHR34388">
    <property type="entry name" value="DNA POLYMERASE III SUBUNIT DELTA"/>
    <property type="match status" value="1"/>
</dbReference>
<dbReference type="InterPro" id="IPR010372">
    <property type="entry name" value="DNA_pol3_delta_N"/>
</dbReference>
<feature type="domain" description="DNA polymerase III delta N-terminal" evidence="9">
    <location>
        <begin position="6"/>
        <end position="127"/>
    </location>
</feature>
<dbReference type="AlphaFoldDB" id="A0A162MB92"/>
<protein>
    <recommendedName>
        <fullName evidence="2">DNA polymerase III subunit delta</fullName>
        <ecNumber evidence="1">2.7.7.7</ecNumber>
    </recommendedName>
</protein>
<comment type="catalytic activity">
    <reaction evidence="8">
        <text>DNA(n) + a 2'-deoxyribonucleoside 5'-triphosphate = DNA(n+1) + diphosphate</text>
        <dbReference type="Rhea" id="RHEA:22508"/>
        <dbReference type="Rhea" id="RHEA-COMP:17339"/>
        <dbReference type="Rhea" id="RHEA-COMP:17340"/>
        <dbReference type="ChEBI" id="CHEBI:33019"/>
        <dbReference type="ChEBI" id="CHEBI:61560"/>
        <dbReference type="ChEBI" id="CHEBI:173112"/>
        <dbReference type="EC" id="2.7.7.7"/>
    </reaction>
</comment>
<dbReference type="Gene3D" id="1.10.8.60">
    <property type="match status" value="1"/>
</dbReference>
<dbReference type="Gene3D" id="3.40.50.300">
    <property type="entry name" value="P-loop containing nucleotide triphosphate hydrolases"/>
    <property type="match status" value="1"/>
</dbReference>
<dbReference type="OrthoDB" id="9775929at2"/>